<comment type="caution">
    <text evidence="1">The sequence shown here is derived from an EMBL/GenBank/DDBJ whole genome shotgun (WGS) entry which is preliminary data.</text>
</comment>
<gene>
    <name evidence="1" type="ORF">NDU88_001162</name>
</gene>
<dbReference type="Proteomes" id="UP001066276">
    <property type="component" value="Chromosome 7"/>
</dbReference>
<proteinExistence type="predicted"/>
<protein>
    <submittedName>
        <fullName evidence="1">Uncharacterized protein</fullName>
    </submittedName>
</protein>
<dbReference type="EMBL" id="JANPWB010000011">
    <property type="protein sequence ID" value="KAJ1122677.1"/>
    <property type="molecule type" value="Genomic_DNA"/>
</dbReference>
<dbReference type="AlphaFoldDB" id="A0AAV7P5U4"/>
<keyword evidence="2" id="KW-1185">Reference proteome</keyword>
<accession>A0AAV7P5U4</accession>
<reference evidence="1" key="1">
    <citation type="journal article" date="2022" name="bioRxiv">
        <title>Sequencing and chromosome-scale assembly of the giantPleurodeles waltlgenome.</title>
        <authorList>
            <person name="Brown T."/>
            <person name="Elewa A."/>
            <person name="Iarovenko S."/>
            <person name="Subramanian E."/>
            <person name="Araus A.J."/>
            <person name="Petzold A."/>
            <person name="Susuki M."/>
            <person name="Suzuki K.-i.T."/>
            <person name="Hayashi T."/>
            <person name="Toyoda A."/>
            <person name="Oliveira C."/>
            <person name="Osipova E."/>
            <person name="Leigh N.D."/>
            <person name="Simon A."/>
            <person name="Yun M.H."/>
        </authorList>
    </citation>
    <scope>NUCLEOTIDE SEQUENCE</scope>
    <source>
        <strain evidence="1">20211129_DDA</strain>
        <tissue evidence="1">Liver</tissue>
    </source>
</reference>
<sequence length="67" mass="7728">MHLRGTHNDLVFKSVAKVTNDSRRDRNLAPDFDVIHWKTKTSIGIEQWLTSYSTPVYSIAFGNGYRD</sequence>
<name>A0AAV7P5U4_PLEWA</name>
<evidence type="ECO:0000313" key="2">
    <source>
        <dbReference type="Proteomes" id="UP001066276"/>
    </source>
</evidence>
<evidence type="ECO:0000313" key="1">
    <source>
        <dbReference type="EMBL" id="KAJ1122677.1"/>
    </source>
</evidence>
<organism evidence="1 2">
    <name type="scientific">Pleurodeles waltl</name>
    <name type="common">Iberian ribbed newt</name>
    <dbReference type="NCBI Taxonomy" id="8319"/>
    <lineage>
        <taxon>Eukaryota</taxon>
        <taxon>Metazoa</taxon>
        <taxon>Chordata</taxon>
        <taxon>Craniata</taxon>
        <taxon>Vertebrata</taxon>
        <taxon>Euteleostomi</taxon>
        <taxon>Amphibia</taxon>
        <taxon>Batrachia</taxon>
        <taxon>Caudata</taxon>
        <taxon>Salamandroidea</taxon>
        <taxon>Salamandridae</taxon>
        <taxon>Pleurodelinae</taxon>
        <taxon>Pleurodeles</taxon>
    </lineage>
</organism>